<dbReference type="Gene3D" id="3.40.50.1000">
    <property type="entry name" value="HAD superfamily/HAD-like"/>
    <property type="match status" value="1"/>
</dbReference>
<dbReference type="SFLD" id="SFLDG01129">
    <property type="entry name" value="C1.5:_HAD__Beta-PGM__Phosphata"/>
    <property type="match status" value="1"/>
</dbReference>
<dbReference type="InterPro" id="IPR006439">
    <property type="entry name" value="HAD-SF_hydro_IA"/>
</dbReference>
<keyword evidence="1" id="KW-0378">Hydrolase</keyword>
<evidence type="ECO:0000313" key="1">
    <source>
        <dbReference type="EMBL" id="MFC6397995.1"/>
    </source>
</evidence>
<evidence type="ECO:0000313" key="2">
    <source>
        <dbReference type="Proteomes" id="UP001596266"/>
    </source>
</evidence>
<gene>
    <name evidence="1" type="ORF">ACFP57_13520</name>
</gene>
<dbReference type="GO" id="GO:0016787">
    <property type="term" value="F:hydrolase activity"/>
    <property type="evidence" value="ECO:0007669"/>
    <property type="project" value="UniProtKB-KW"/>
</dbReference>
<dbReference type="EMBL" id="JBHSUA010000025">
    <property type="protein sequence ID" value="MFC6397995.1"/>
    <property type="molecule type" value="Genomic_DNA"/>
</dbReference>
<dbReference type="Proteomes" id="UP001596266">
    <property type="component" value="Unassembled WGS sequence"/>
</dbReference>
<dbReference type="NCBIfam" id="TIGR01509">
    <property type="entry name" value="HAD-SF-IA-v3"/>
    <property type="match status" value="1"/>
</dbReference>
<dbReference type="PANTHER" id="PTHR43481">
    <property type="entry name" value="FRUCTOSE-1-PHOSPHATE PHOSPHATASE"/>
    <property type="match status" value="1"/>
</dbReference>
<dbReference type="InterPro" id="IPR023198">
    <property type="entry name" value="PGP-like_dom2"/>
</dbReference>
<comment type="caution">
    <text evidence="1">The sequence shown here is derived from an EMBL/GenBank/DDBJ whole genome shotgun (WGS) entry which is preliminary data.</text>
</comment>
<dbReference type="InterPro" id="IPR051806">
    <property type="entry name" value="HAD-like_SPP"/>
</dbReference>
<dbReference type="RefSeq" id="WP_343886818.1">
    <property type="nucleotide sequence ID" value="NZ_BAAAKI010000024.1"/>
</dbReference>
<dbReference type="PANTHER" id="PTHR43481:SF4">
    <property type="entry name" value="GLYCEROL-1-PHOSPHATE PHOSPHOHYDROLASE 1-RELATED"/>
    <property type="match status" value="1"/>
</dbReference>
<proteinExistence type="predicted"/>
<keyword evidence="2" id="KW-1185">Reference proteome</keyword>
<dbReference type="SUPFAM" id="SSF56784">
    <property type="entry name" value="HAD-like"/>
    <property type="match status" value="1"/>
</dbReference>
<dbReference type="Gene3D" id="1.10.150.240">
    <property type="entry name" value="Putative phosphatase, domain 2"/>
    <property type="match status" value="1"/>
</dbReference>
<organism evidence="1 2">
    <name type="scientific">Luteococcus sanguinis</name>
    <dbReference type="NCBI Taxonomy" id="174038"/>
    <lineage>
        <taxon>Bacteria</taxon>
        <taxon>Bacillati</taxon>
        <taxon>Actinomycetota</taxon>
        <taxon>Actinomycetes</taxon>
        <taxon>Propionibacteriales</taxon>
        <taxon>Propionibacteriaceae</taxon>
        <taxon>Luteococcus</taxon>
    </lineage>
</organism>
<protein>
    <submittedName>
        <fullName evidence="1">HAD-IA family hydrolase</fullName>
    </submittedName>
</protein>
<sequence>MTQDALEATHFLIDMDSTLVDSHRVVEWVWGEFAERHGLDRAEVLERCIGVPAIETLRHYLDDEPLAQQEFRYILDQEEGARQGIVEIPGAAAFVAALNPGQWALVTSATGTLARIRLELAGIQAPQVCVFGEDVSHGKPDPEPYRRAAEGVGVDPTTCIVLEDSPAGVRSGLAAGARVVVVGPMDHFDDRAPRIPDFRGITPAHVVELANTSR</sequence>
<dbReference type="Pfam" id="PF00702">
    <property type="entry name" value="Hydrolase"/>
    <property type="match status" value="1"/>
</dbReference>
<dbReference type="InterPro" id="IPR036412">
    <property type="entry name" value="HAD-like_sf"/>
</dbReference>
<reference evidence="2" key="1">
    <citation type="journal article" date="2019" name="Int. J. Syst. Evol. Microbiol.">
        <title>The Global Catalogue of Microorganisms (GCM) 10K type strain sequencing project: providing services to taxonomists for standard genome sequencing and annotation.</title>
        <authorList>
            <consortium name="The Broad Institute Genomics Platform"/>
            <consortium name="The Broad Institute Genome Sequencing Center for Infectious Disease"/>
            <person name="Wu L."/>
            <person name="Ma J."/>
        </authorList>
    </citation>
    <scope>NUCLEOTIDE SEQUENCE [LARGE SCALE GENOMIC DNA]</scope>
    <source>
        <strain evidence="2">CGMCC 1.15277</strain>
    </source>
</reference>
<name>A0ABW1X3D3_9ACTN</name>
<accession>A0ABW1X3D3</accession>
<dbReference type="NCBIfam" id="TIGR01549">
    <property type="entry name" value="HAD-SF-IA-v1"/>
    <property type="match status" value="1"/>
</dbReference>
<dbReference type="InterPro" id="IPR023214">
    <property type="entry name" value="HAD_sf"/>
</dbReference>
<dbReference type="SFLD" id="SFLDS00003">
    <property type="entry name" value="Haloacid_Dehalogenase"/>
    <property type="match status" value="1"/>
</dbReference>